<comment type="caution">
    <text evidence="2">The sequence shown here is derived from an EMBL/GenBank/DDBJ whole genome shotgun (WGS) entry which is preliminary data.</text>
</comment>
<sequence length="60" mass="6675">MKKAGFEPDWVTFTTVLSACARLLNLERGKTIHGELMRSDFLFDDFVCSALVDIGVNGHT</sequence>
<evidence type="ECO:0000313" key="3">
    <source>
        <dbReference type="Proteomes" id="UP001370490"/>
    </source>
</evidence>
<dbReference type="Gene3D" id="1.25.40.10">
    <property type="entry name" value="Tetratricopeptide repeat domain"/>
    <property type="match status" value="1"/>
</dbReference>
<accession>A0AAN8ZDS7</accession>
<protein>
    <submittedName>
        <fullName evidence="2">Uncharacterized protein</fullName>
    </submittedName>
</protein>
<dbReference type="AlphaFoldDB" id="A0AAN8ZDS7"/>
<dbReference type="Proteomes" id="UP001370490">
    <property type="component" value="Unassembled WGS sequence"/>
</dbReference>
<gene>
    <name evidence="2" type="ORF">RJ641_033974</name>
</gene>
<proteinExistence type="predicted"/>
<dbReference type="EMBL" id="JBAMMX010000007">
    <property type="protein sequence ID" value="KAK6936944.1"/>
    <property type="molecule type" value="Genomic_DNA"/>
</dbReference>
<dbReference type="PROSITE" id="PS51257">
    <property type="entry name" value="PROKAR_LIPOPROTEIN"/>
    <property type="match status" value="1"/>
</dbReference>
<reference evidence="2 3" key="1">
    <citation type="submission" date="2023-12" db="EMBL/GenBank/DDBJ databases">
        <title>A high-quality genome assembly for Dillenia turbinata (Dilleniales).</title>
        <authorList>
            <person name="Chanderbali A."/>
        </authorList>
    </citation>
    <scope>NUCLEOTIDE SEQUENCE [LARGE SCALE GENOMIC DNA]</scope>
    <source>
        <strain evidence="2">LSX21</strain>
        <tissue evidence="2">Leaf</tissue>
    </source>
</reference>
<keyword evidence="1" id="KW-0677">Repeat</keyword>
<dbReference type="NCBIfam" id="TIGR00756">
    <property type="entry name" value="PPR"/>
    <property type="match status" value="1"/>
</dbReference>
<name>A0AAN8ZDS7_9MAGN</name>
<dbReference type="InterPro" id="IPR002885">
    <property type="entry name" value="PPR_rpt"/>
</dbReference>
<dbReference type="InterPro" id="IPR011990">
    <property type="entry name" value="TPR-like_helical_dom_sf"/>
</dbReference>
<evidence type="ECO:0000313" key="2">
    <source>
        <dbReference type="EMBL" id="KAK6936944.1"/>
    </source>
</evidence>
<organism evidence="2 3">
    <name type="scientific">Dillenia turbinata</name>
    <dbReference type="NCBI Taxonomy" id="194707"/>
    <lineage>
        <taxon>Eukaryota</taxon>
        <taxon>Viridiplantae</taxon>
        <taxon>Streptophyta</taxon>
        <taxon>Embryophyta</taxon>
        <taxon>Tracheophyta</taxon>
        <taxon>Spermatophyta</taxon>
        <taxon>Magnoliopsida</taxon>
        <taxon>eudicotyledons</taxon>
        <taxon>Gunneridae</taxon>
        <taxon>Pentapetalae</taxon>
        <taxon>Dilleniales</taxon>
        <taxon>Dilleniaceae</taxon>
        <taxon>Dillenia</taxon>
    </lineage>
</organism>
<keyword evidence="3" id="KW-1185">Reference proteome</keyword>
<evidence type="ECO:0000256" key="1">
    <source>
        <dbReference type="ARBA" id="ARBA00022737"/>
    </source>
</evidence>